<keyword evidence="1" id="KW-0732">Signal</keyword>
<keyword evidence="3" id="KW-0472">Membrane</keyword>
<dbReference type="AlphaFoldDB" id="A0AAJ6DCE6"/>
<dbReference type="PANTHER" id="PTHR45867:SF3">
    <property type="entry name" value="ACID PHOSPHATASE TYPE 7"/>
    <property type="match status" value="1"/>
</dbReference>
<keyword evidence="3" id="KW-1133">Transmembrane helix</keyword>
<dbReference type="InterPro" id="IPR015914">
    <property type="entry name" value="PAPs_N"/>
</dbReference>
<name>A0AAJ6DCE6_9MICC</name>
<dbReference type="SUPFAM" id="SSF49363">
    <property type="entry name" value="Purple acid phosphatase, N-terminal domain"/>
    <property type="match status" value="1"/>
</dbReference>
<dbReference type="Gene3D" id="2.60.40.10">
    <property type="entry name" value="Immunoglobulins"/>
    <property type="match status" value="1"/>
</dbReference>
<dbReference type="InterPro" id="IPR029052">
    <property type="entry name" value="Metallo-depent_PP-like"/>
</dbReference>
<evidence type="ECO:0000256" key="2">
    <source>
        <dbReference type="SAM" id="MobiDB-lite"/>
    </source>
</evidence>
<reference evidence="7 8" key="1">
    <citation type="submission" date="2023-03" db="EMBL/GenBank/DDBJ databases">
        <title>Complete genome sequences of several Auritidibacter ignavus strains isolated from ear infections.</title>
        <authorList>
            <person name="Baehr T."/>
            <person name="Baumhoegger A.M."/>
        </authorList>
    </citation>
    <scope>NUCLEOTIDE SEQUENCE [LARGE SCALE GENOMIC DNA]</scope>
    <source>
        <strain evidence="7 8">BABAE-6</strain>
    </source>
</reference>
<dbReference type="Pfam" id="PF00149">
    <property type="entry name" value="Metallophos"/>
    <property type="match status" value="1"/>
</dbReference>
<evidence type="ECO:0000313" key="7">
    <source>
        <dbReference type="EMBL" id="WGH92742.1"/>
    </source>
</evidence>
<evidence type="ECO:0000313" key="8">
    <source>
        <dbReference type="Proteomes" id="UP001224674"/>
    </source>
</evidence>
<dbReference type="GO" id="GO:0005975">
    <property type="term" value="P:carbohydrate metabolic process"/>
    <property type="evidence" value="ECO:0007669"/>
    <property type="project" value="UniProtKB-ARBA"/>
</dbReference>
<dbReference type="InterPro" id="IPR008963">
    <property type="entry name" value="Purple_acid_Pase-like_N"/>
</dbReference>
<keyword evidence="8" id="KW-1185">Reference proteome</keyword>
<dbReference type="Pfam" id="PF16403">
    <property type="entry name" value="Bact_surface_Ig-like"/>
    <property type="match status" value="1"/>
</dbReference>
<dbReference type="Proteomes" id="UP001224674">
    <property type="component" value="Chromosome"/>
</dbReference>
<sequence length="867" mass="93234">MKKLFSFRAVGGLLTLVLAGGGIATAVVPAVGAPEDQLITSGTTEWRYLDDGSDPADGLPGRTDWTLAEFDDSQWKTGAGSFGAKKGEKAELSGGYTPDNLLNQYKEGTGENHEAFFFRTTIDVDAAELEGDKQLAGEVIYDDAATVFVNGEKVAGFDDAGIQYAAEGEGRNLVYGGSNAGAPKTGQIEVDADILEPGENTIAVQLHQGRADSSDIYLDMTKLSLTGGGQDSPNQAQHSLLLGVGSDPSERYISWFTATGVHEVVQIAAGEHAEMPTEAQTVQAVTRGTSAVEGEDFVHATLTGLTPGVYSYRVGSEEGGWTDIEQFRVYEDTLEHQFTFMGDAQIGASGNIERDGIGWQTTLDAANEMFPEAQFMYSAGDQVQTYAGDSAEYRSYLAPKQMRTQVSAQTLGNHDFNRNQIQKLYGEHFHQPNLWEGDPTEGTYWFKYNGVLHLNISTEYPLNDGSYDALRAYLQNVIAEESHDTHWTVLTFHRSIYSSGATHSQTITTRRLREGISPIVKDLDIDLVLAGHDHSYTRTHLMDGTTPIVPEDAEANAETFAATPVNDPNVDHDVVYPQDGQVLYITANSSSGSKYYSLVPSSWTPWKHTNNQNYTPQFTNVDVKECSLTMTTLTNTGEQVDKVELVKDKLAPEIVHPGDTSIQVGADFDPLAGVEVSDGCDAVAVEDVTVTGEVDTAVPGEYELIYTLVDASGNERAVTRTVTVVEGQAPGEDPTEVPTEKPTEVPTEDPTEVPTDEPTEEPTEGSTQEPTEGATEEPTEGSTQEPTEGATEEPTDGTSQKASEDASATATESESSEAGQDAEQPGQQDRDGDLASTGTMALAIGVAAAVLIALGLLLTITRRKRHS</sequence>
<dbReference type="EMBL" id="CP122566">
    <property type="protein sequence ID" value="WGH92742.1"/>
    <property type="molecule type" value="Genomic_DNA"/>
</dbReference>
<dbReference type="Gene3D" id="3.60.21.10">
    <property type="match status" value="1"/>
</dbReference>
<dbReference type="GO" id="GO:0046872">
    <property type="term" value="F:metal ion binding"/>
    <property type="evidence" value="ECO:0007669"/>
    <property type="project" value="InterPro"/>
</dbReference>
<protein>
    <submittedName>
        <fullName evidence="7">DUF5011 domain-containing protein</fullName>
    </submittedName>
</protein>
<dbReference type="InterPro" id="IPR004843">
    <property type="entry name" value="Calcineurin-like_PHP"/>
</dbReference>
<feature type="domain" description="Purple acid phosphatase N-terminal" evidence="6">
    <location>
        <begin position="243"/>
        <end position="328"/>
    </location>
</feature>
<dbReference type="GO" id="GO:0003993">
    <property type="term" value="F:acid phosphatase activity"/>
    <property type="evidence" value="ECO:0007669"/>
    <property type="project" value="InterPro"/>
</dbReference>
<feature type="transmembrane region" description="Helical" evidence="3">
    <location>
        <begin position="840"/>
        <end position="860"/>
    </location>
</feature>
<dbReference type="Gene3D" id="2.60.120.260">
    <property type="entry name" value="Galactose-binding domain-like"/>
    <property type="match status" value="1"/>
</dbReference>
<feature type="compositionally biased region" description="Low complexity" evidence="2">
    <location>
        <begin position="764"/>
        <end position="773"/>
    </location>
</feature>
<feature type="compositionally biased region" description="Acidic residues" evidence="2">
    <location>
        <begin position="746"/>
        <end position="763"/>
    </location>
</feature>
<dbReference type="PANTHER" id="PTHR45867">
    <property type="entry name" value="PURPLE ACID PHOSPHATASE"/>
    <property type="match status" value="1"/>
</dbReference>
<organism evidence="7 8">
    <name type="scientific">Auritidibacter ignavus</name>
    <dbReference type="NCBI Taxonomy" id="678932"/>
    <lineage>
        <taxon>Bacteria</taxon>
        <taxon>Bacillati</taxon>
        <taxon>Actinomycetota</taxon>
        <taxon>Actinomycetes</taxon>
        <taxon>Micrococcales</taxon>
        <taxon>Micrococcaceae</taxon>
        <taxon>Auritidibacter</taxon>
    </lineage>
</organism>
<dbReference type="InterPro" id="IPR032179">
    <property type="entry name" value="Cry22Aa_Ig-like"/>
</dbReference>
<dbReference type="RefSeq" id="WP_279674699.1">
    <property type="nucleotide sequence ID" value="NZ_CP122566.1"/>
</dbReference>
<proteinExistence type="predicted"/>
<dbReference type="Pfam" id="PF16656">
    <property type="entry name" value="Pur_ac_phosph_N"/>
    <property type="match status" value="1"/>
</dbReference>
<evidence type="ECO:0000259" key="6">
    <source>
        <dbReference type="Pfam" id="PF16656"/>
    </source>
</evidence>
<feature type="domain" description="Calcineurin-like phosphoesterase" evidence="4">
    <location>
        <begin position="339"/>
        <end position="536"/>
    </location>
</feature>
<evidence type="ECO:0000256" key="1">
    <source>
        <dbReference type="ARBA" id="ARBA00022729"/>
    </source>
</evidence>
<evidence type="ECO:0000259" key="5">
    <source>
        <dbReference type="Pfam" id="PF16403"/>
    </source>
</evidence>
<evidence type="ECO:0000256" key="3">
    <source>
        <dbReference type="SAM" id="Phobius"/>
    </source>
</evidence>
<feature type="compositionally biased region" description="Low complexity" evidence="2">
    <location>
        <begin position="805"/>
        <end position="818"/>
    </location>
</feature>
<accession>A0AAJ6DCE6</accession>
<feature type="domain" description="Pesticidal crystal protein Cry22Aa Ig-like" evidence="5">
    <location>
        <begin position="659"/>
        <end position="724"/>
    </location>
</feature>
<dbReference type="InterPro" id="IPR013783">
    <property type="entry name" value="Ig-like_fold"/>
</dbReference>
<gene>
    <name evidence="7" type="ORF">QDX21_10610</name>
</gene>
<dbReference type="SUPFAM" id="SSF56300">
    <property type="entry name" value="Metallo-dependent phosphatases"/>
    <property type="match status" value="1"/>
</dbReference>
<feature type="region of interest" description="Disordered" evidence="2">
    <location>
        <begin position="725"/>
        <end position="834"/>
    </location>
</feature>
<evidence type="ECO:0000259" key="4">
    <source>
        <dbReference type="Pfam" id="PF00149"/>
    </source>
</evidence>
<keyword evidence="3" id="KW-0812">Transmembrane</keyword>